<protein>
    <submittedName>
        <fullName evidence="8">MFS transporter</fullName>
    </submittedName>
</protein>
<feature type="transmembrane region" description="Helical" evidence="6">
    <location>
        <begin position="147"/>
        <end position="171"/>
    </location>
</feature>
<name>A0A1X3F5K8_9BRAD</name>
<keyword evidence="11" id="KW-1185">Reference proteome</keyword>
<dbReference type="AlphaFoldDB" id="A0A1X3F5K8"/>
<feature type="transmembrane region" description="Helical" evidence="6">
    <location>
        <begin position="317"/>
        <end position="348"/>
    </location>
</feature>
<keyword evidence="4 6" id="KW-1133">Transmembrane helix</keyword>
<evidence type="ECO:0000259" key="7">
    <source>
        <dbReference type="PROSITE" id="PS50850"/>
    </source>
</evidence>
<keyword evidence="3 6" id="KW-0812">Transmembrane</keyword>
<accession>A0A1X3F5K8</accession>
<feature type="transmembrane region" description="Helical" evidence="6">
    <location>
        <begin position="286"/>
        <end position="305"/>
    </location>
</feature>
<dbReference type="OrthoDB" id="9773957at2"/>
<dbReference type="InterPro" id="IPR020846">
    <property type="entry name" value="MFS_dom"/>
</dbReference>
<organism evidence="8 10">
    <name type="scientific">Bradyrhizobium canariense</name>
    <dbReference type="NCBI Taxonomy" id="255045"/>
    <lineage>
        <taxon>Bacteria</taxon>
        <taxon>Pseudomonadati</taxon>
        <taxon>Pseudomonadota</taxon>
        <taxon>Alphaproteobacteria</taxon>
        <taxon>Hyphomicrobiales</taxon>
        <taxon>Nitrobacteraceae</taxon>
        <taxon>Bradyrhizobium</taxon>
    </lineage>
</organism>
<dbReference type="InterPro" id="IPR036259">
    <property type="entry name" value="MFS_trans_sf"/>
</dbReference>
<gene>
    <name evidence="9" type="ORF">BST63_32345</name>
    <name evidence="8" type="ORF">BSZ18_25235</name>
</gene>
<comment type="caution">
    <text evidence="8">The sequence shown here is derived from an EMBL/GenBank/DDBJ whole genome shotgun (WGS) entry which is preliminary data.</text>
</comment>
<dbReference type="EMBL" id="NAFK01000175">
    <property type="protein sequence ID" value="OSJ22659.1"/>
    <property type="molecule type" value="Genomic_DNA"/>
</dbReference>
<dbReference type="EMBL" id="NAFI01000182">
    <property type="protein sequence ID" value="OSJ05482.1"/>
    <property type="molecule type" value="Genomic_DNA"/>
</dbReference>
<proteinExistence type="predicted"/>
<feature type="transmembrane region" description="Helical" evidence="6">
    <location>
        <begin position="19"/>
        <end position="36"/>
    </location>
</feature>
<dbReference type="SUPFAM" id="SSF103473">
    <property type="entry name" value="MFS general substrate transporter"/>
    <property type="match status" value="1"/>
</dbReference>
<reference evidence="10 11" key="1">
    <citation type="submission" date="2017-03" db="EMBL/GenBank/DDBJ databases">
        <title>Whole genome sequences of fourteen strains of Bradyrhizobium canariense and one strain of Bradyrhizobium japonicum isolated from Lupinus (Papilionoideae: Genisteae) species in Algeria.</title>
        <authorList>
            <person name="Crovadore J."/>
            <person name="Chekireb D."/>
            <person name="Brachmann A."/>
            <person name="Chablais R."/>
            <person name="Cochard B."/>
            <person name="Lefort F."/>
        </authorList>
    </citation>
    <scope>NUCLEOTIDE SEQUENCE [LARGE SCALE GENOMIC DNA]</scope>
    <source>
        <strain evidence="8 10">UBMA195</strain>
        <strain evidence="9 11">UBMAN05</strain>
    </source>
</reference>
<dbReference type="PANTHER" id="PTHR43791:SF36">
    <property type="entry name" value="TRANSPORTER, PUTATIVE (AFU_ORTHOLOGUE AFUA_6G08340)-RELATED"/>
    <property type="match status" value="1"/>
</dbReference>
<evidence type="ECO:0000313" key="9">
    <source>
        <dbReference type="EMBL" id="OSJ22659.1"/>
    </source>
</evidence>
<feature type="transmembrane region" description="Helical" evidence="6">
    <location>
        <begin position="183"/>
        <end position="203"/>
    </location>
</feature>
<evidence type="ECO:0000313" key="8">
    <source>
        <dbReference type="EMBL" id="OSJ05482.1"/>
    </source>
</evidence>
<evidence type="ECO:0000313" key="10">
    <source>
        <dbReference type="Proteomes" id="UP000193553"/>
    </source>
</evidence>
<feature type="transmembrane region" description="Helical" evidence="6">
    <location>
        <begin position="56"/>
        <end position="73"/>
    </location>
</feature>
<evidence type="ECO:0000256" key="3">
    <source>
        <dbReference type="ARBA" id="ARBA00022692"/>
    </source>
</evidence>
<evidence type="ECO:0000256" key="2">
    <source>
        <dbReference type="ARBA" id="ARBA00022448"/>
    </source>
</evidence>
<feature type="transmembrane region" description="Helical" evidence="6">
    <location>
        <begin position="368"/>
        <end position="392"/>
    </location>
</feature>
<comment type="subcellular location">
    <subcellularLocation>
        <location evidence="1">Membrane</location>
        <topology evidence="1">Multi-pass membrane protein</topology>
    </subcellularLocation>
</comment>
<dbReference type="PANTHER" id="PTHR43791">
    <property type="entry name" value="PERMEASE-RELATED"/>
    <property type="match status" value="1"/>
</dbReference>
<feature type="domain" description="Major facilitator superfamily (MFS) profile" evidence="7">
    <location>
        <begin position="23"/>
        <end position="428"/>
    </location>
</feature>
<evidence type="ECO:0000256" key="4">
    <source>
        <dbReference type="ARBA" id="ARBA00022989"/>
    </source>
</evidence>
<dbReference type="InterPro" id="IPR011701">
    <property type="entry name" value="MFS"/>
</dbReference>
<evidence type="ECO:0000256" key="1">
    <source>
        <dbReference type="ARBA" id="ARBA00004141"/>
    </source>
</evidence>
<evidence type="ECO:0000313" key="11">
    <source>
        <dbReference type="Proteomes" id="UP000193884"/>
    </source>
</evidence>
<dbReference type="RefSeq" id="WP_026232474.1">
    <property type="nucleotide sequence ID" value="NZ_NAFC01000174.1"/>
</dbReference>
<dbReference type="PROSITE" id="PS50850">
    <property type="entry name" value="MFS"/>
    <property type="match status" value="1"/>
</dbReference>
<keyword evidence="5 6" id="KW-0472">Membrane</keyword>
<dbReference type="GO" id="GO:0016020">
    <property type="term" value="C:membrane"/>
    <property type="evidence" value="ECO:0007669"/>
    <property type="project" value="UniProtKB-SubCell"/>
</dbReference>
<feature type="transmembrane region" description="Helical" evidence="6">
    <location>
        <begin position="94"/>
        <end position="113"/>
    </location>
</feature>
<dbReference type="Proteomes" id="UP000193553">
    <property type="component" value="Unassembled WGS sequence"/>
</dbReference>
<keyword evidence="2" id="KW-0813">Transport</keyword>
<dbReference type="Proteomes" id="UP000193884">
    <property type="component" value="Unassembled WGS sequence"/>
</dbReference>
<feature type="transmembrane region" description="Helical" evidence="6">
    <location>
        <begin position="404"/>
        <end position="423"/>
    </location>
</feature>
<dbReference type="Pfam" id="PF07690">
    <property type="entry name" value="MFS_1"/>
    <property type="match status" value="1"/>
</dbReference>
<evidence type="ECO:0000256" key="6">
    <source>
        <dbReference type="SAM" id="Phobius"/>
    </source>
</evidence>
<feature type="transmembrane region" description="Helical" evidence="6">
    <location>
        <begin position="248"/>
        <end position="266"/>
    </location>
</feature>
<dbReference type="FunFam" id="1.20.1250.20:FF:000018">
    <property type="entry name" value="MFS transporter permease"/>
    <property type="match status" value="1"/>
</dbReference>
<feature type="transmembrane region" description="Helical" evidence="6">
    <location>
        <begin position="119"/>
        <end position="140"/>
    </location>
</feature>
<dbReference type="CDD" id="cd17319">
    <property type="entry name" value="MFS_ExuT_GudP_like"/>
    <property type="match status" value="1"/>
</dbReference>
<dbReference type="GO" id="GO:0022857">
    <property type="term" value="F:transmembrane transporter activity"/>
    <property type="evidence" value="ECO:0007669"/>
    <property type="project" value="InterPro"/>
</dbReference>
<evidence type="ECO:0000256" key="5">
    <source>
        <dbReference type="ARBA" id="ARBA00023136"/>
    </source>
</evidence>
<sequence length="439" mass="47167">MPTNSAPLPRIEAETMRRITWRLLPFFMVCYFISYVDRVNAGFAALQMNKDLGLTQAAFGAGGALFYIAYILFEVPSNLAMQKVGARIWIARIMITWGIVGILSAFAVGPITFYLSRFLLGAAEAGFFPGVILYLTFWFPAAYRARIVAVFMVAIPLSSFLGSPISGALLAMDGVLGLRGWQWLFIVEAIPAVLLGLVSFFGLPNKPADAKWLEPEARNWLDARLQSERSMAKQVGHMSLWQILTNKYVLILGLIYAGSSATSNALSLWQPQIVKSFGMSNMETGFLNAIPFGIASVAMIFWGRYSDRSNAHAQNTAIPLALCATALLATMLTSSLPVTLAILSVVLIGNYSIKGPFWALATGTLSPATAAAGIAGINTLSHIGTSGAVWLLGVIKEATGSFPMALIPLALLQIAGIIAVLWISKQETLPATSAASPVH</sequence>
<dbReference type="Gene3D" id="1.20.1250.20">
    <property type="entry name" value="MFS general substrate transporter like domains"/>
    <property type="match status" value="2"/>
</dbReference>